<dbReference type="InterPro" id="IPR000573">
    <property type="entry name" value="AconitaseA/IPMdHydase_ssu_swvl"/>
</dbReference>
<dbReference type="Proteomes" id="UP000271031">
    <property type="component" value="Unassembled WGS sequence"/>
</dbReference>
<keyword evidence="7" id="KW-0411">Iron-sulfur</keyword>
<evidence type="ECO:0000259" key="10">
    <source>
        <dbReference type="Pfam" id="PF00694"/>
    </source>
</evidence>
<dbReference type="AlphaFoldDB" id="A0A3M8D9I3"/>
<comment type="catalytic activity">
    <reaction evidence="8">
        <text>citrate = D-threo-isocitrate</text>
        <dbReference type="Rhea" id="RHEA:10336"/>
        <dbReference type="ChEBI" id="CHEBI:15562"/>
        <dbReference type="ChEBI" id="CHEBI:16947"/>
        <dbReference type="EC" id="4.2.1.3"/>
    </reaction>
</comment>
<dbReference type="InterPro" id="IPR015931">
    <property type="entry name" value="Acnase/IPM_dHydase_lsu_aba_1/3"/>
</dbReference>
<keyword evidence="11" id="KW-0456">Lyase</keyword>
<evidence type="ECO:0000256" key="7">
    <source>
        <dbReference type="ARBA" id="ARBA00023014"/>
    </source>
</evidence>
<dbReference type="EMBL" id="RHHQ01000017">
    <property type="protein sequence ID" value="RNB84686.1"/>
    <property type="molecule type" value="Genomic_DNA"/>
</dbReference>
<gene>
    <name evidence="11" type="ORF">EDM56_21515</name>
</gene>
<dbReference type="Pfam" id="PF00330">
    <property type="entry name" value="Aconitase"/>
    <property type="match status" value="1"/>
</dbReference>
<dbReference type="GO" id="GO:0006099">
    <property type="term" value="P:tricarboxylic acid cycle"/>
    <property type="evidence" value="ECO:0007669"/>
    <property type="project" value="UniProtKB-UniPathway"/>
</dbReference>
<dbReference type="Pfam" id="PF00694">
    <property type="entry name" value="Aconitase_C"/>
    <property type="match status" value="1"/>
</dbReference>
<evidence type="ECO:0000313" key="12">
    <source>
        <dbReference type="Proteomes" id="UP000271031"/>
    </source>
</evidence>
<dbReference type="PROSITE" id="PS01244">
    <property type="entry name" value="ACONITASE_2"/>
    <property type="match status" value="1"/>
</dbReference>
<accession>A0A3M8D9I3</accession>
<feature type="domain" description="Aconitase A/isopropylmalate dehydratase small subunit swivel" evidence="10">
    <location>
        <begin position="523"/>
        <end position="578"/>
    </location>
</feature>
<organism evidence="11 12">
    <name type="scientific">Brevibacillus fluminis</name>
    <dbReference type="NCBI Taxonomy" id="511487"/>
    <lineage>
        <taxon>Bacteria</taxon>
        <taxon>Bacillati</taxon>
        <taxon>Bacillota</taxon>
        <taxon>Bacilli</taxon>
        <taxon>Bacillales</taxon>
        <taxon>Paenibacillaceae</taxon>
        <taxon>Brevibacillus</taxon>
    </lineage>
</organism>
<dbReference type="PRINTS" id="PR00415">
    <property type="entry name" value="ACONITASE"/>
</dbReference>
<dbReference type="UniPathway" id="UPA00223">
    <property type="reaction ID" value="UER00718"/>
</dbReference>
<dbReference type="OrthoDB" id="9764318at2"/>
<evidence type="ECO:0000256" key="8">
    <source>
        <dbReference type="ARBA" id="ARBA00023501"/>
    </source>
</evidence>
<dbReference type="InterPro" id="IPR015928">
    <property type="entry name" value="Aconitase/3IPM_dehydase_swvl"/>
</dbReference>
<dbReference type="Gene3D" id="3.20.19.10">
    <property type="entry name" value="Aconitase, domain 4"/>
    <property type="match status" value="1"/>
</dbReference>
<feature type="domain" description="Aconitase/3-isopropylmalate dehydratase large subunit alpha/beta/alpha" evidence="9">
    <location>
        <begin position="8"/>
        <end position="409"/>
    </location>
</feature>
<reference evidence="11 12" key="1">
    <citation type="submission" date="2018-10" db="EMBL/GenBank/DDBJ databases">
        <title>Phylogenomics of Brevibacillus.</title>
        <authorList>
            <person name="Dunlap C."/>
        </authorList>
    </citation>
    <scope>NUCLEOTIDE SEQUENCE [LARGE SCALE GENOMIC DNA]</scope>
    <source>
        <strain evidence="11 12">JCM 15716</strain>
    </source>
</reference>
<dbReference type="GO" id="GO:0046872">
    <property type="term" value="F:metal ion binding"/>
    <property type="evidence" value="ECO:0007669"/>
    <property type="project" value="UniProtKB-KW"/>
</dbReference>
<dbReference type="SUPFAM" id="SSF52016">
    <property type="entry name" value="LeuD/IlvD-like"/>
    <property type="match status" value="1"/>
</dbReference>
<dbReference type="InterPro" id="IPR001030">
    <property type="entry name" value="Acoase/IPM_deHydtase_lsu_aba"/>
</dbReference>
<dbReference type="GO" id="GO:0003994">
    <property type="term" value="F:aconitate hydratase activity"/>
    <property type="evidence" value="ECO:0007669"/>
    <property type="project" value="UniProtKB-EC"/>
</dbReference>
<name>A0A3M8D9I3_9BACL</name>
<dbReference type="NCBIfam" id="NF005558">
    <property type="entry name" value="PRK07229.1"/>
    <property type="match status" value="1"/>
</dbReference>
<dbReference type="SUPFAM" id="SSF53732">
    <property type="entry name" value="Aconitase iron-sulfur domain"/>
    <property type="match status" value="1"/>
</dbReference>
<dbReference type="InterPro" id="IPR036008">
    <property type="entry name" value="Aconitase_4Fe-4S_dom"/>
</dbReference>
<dbReference type="EC" id="4.2.1.3" evidence="4"/>
<dbReference type="InterPro" id="IPR050926">
    <property type="entry name" value="Aconitase/IPM_isomerase"/>
</dbReference>
<proteinExistence type="inferred from homology"/>
<dbReference type="PANTHER" id="PTHR43160">
    <property type="entry name" value="ACONITATE HYDRATASE B"/>
    <property type="match status" value="1"/>
</dbReference>
<evidence type="ECO:0000256" key="5">
    <source>
        <dbReference type="ARBA" id="ARBA00022723"/>
    </source>
</evidence>
<comment type="similarity">
    <text evidence="2">Belongs to the aconitase/IPM isomerase family.</text>
</comment>
<evidence type="ECO:0000259" key="9">
    <source>
        <dbReference type="Pfam" id="PF00330"/>
    </source>
</evidence>
<dbReference type="PANTHER" id="PTHR43160:SF3">
    <property type="entry name" value="ACONITATE HYDRATASE, MITOCHONDRIAL"/>
    <property type="match status" value="1"/>
</dbReference>
<dbReference type="Gene3D" id="3.30.499.10">
    <property type="entry name" value="Aconitase, domain 3"/>
    <property type="match status" value="2"/>
</dbReference>
<dbReference type="PROSITE" id="PS00450">
    <property type="entry name" value="ACONITASE_1"/>
    <property type="match status" value="1"/>
</dbReference>
<evidence type="ECO:0000313" key="11">
    <source>
        <dbReference type="EMBL" id="RNB84686.1"/>
    </source>
</evidence>
<evidence type="ECO:0000256" key="6">
    <source>
        <dbReference type="ARBA" id="ARBA00023004"/>
    </source>
</evidence>
<keyword evidence="12" id="KW-1185">Reference proteome</keyword>
<evidence type="ECO:0000256" key="4">
    <source>
        <dbReference type="ARBA" id="ARBA00012926"/>
    </source>
</evidence>
<keyword evidence="6" id="KW-0408">Iron</keyword>
<comment type="cofactor">
    <cofactor evidence="1">
        <name>[4Fe-4S] cluster</name>
        <dbReference type="ChEBI" id="CHEBI:49883"/>
    </cofactor>
</comment>
<dbReference type="CDD" id="cd01579">
    <property type="entry name" value="AcnA_Bact_Swivel"/>
    <property type="match status" value="1"/>
</dbReference>
<evidence type="ECO:0000256" key="3">
    <source>
        <dbReference type="ARBA" id="ARBA00011245"/>
    </source>
</evidence>
<sequence>MGESLTMKILREHLMSATETMKPGEEILVKIDHTLTQDATGTMAYLQFEAMGIGQVKTRVSVSYVDHNTLQTGYENMDDHVFLQTFAQKHGVYFSRPGNGICHQVHLERFSEPGYILLGSDSHTPTSGGAGMLAIGAGGLDVAVAMAGGPFGMPMPKIVGVKLTGKRQPWVAAKDVILEMLRRLSVKGGVGNIFEYHGDGINDLTVPERATICNMGAELGATTSVFPSDGITQAFLKKQGRENAWRELLPDADATYDELIEIDLSTLEPMIAQPHMPDNVTTVRSLAGLKLDQVCIGSCTNSSFHDLAIAGHVLKGKRVAPNVSMTLTPGSRQVFATIARDGILADIISAGARILEAACGPCIGMGQAPRSGGISLRSFNRNFEGRSGTPDAKVYLCSPETAAVSALTGVLTDPRDFGEYVAQKEPERYNVDDEGMILPPAENPESIEVVRGPNIKPLPQRGPLEEEIAGKVLLKVGDNITTDHIMPAGSKILPLRSNIPAISEFVFVRIDPQFPARAKANGGGIIIAGSNYGQGSSREHAALAPMYLGVKAIIAKSFARIHRANLINFGILPLIFSNEGDYDSLNPDDELIIKDVRTQLEKGSTIQIETKAGKALTVSCEVSPRQRDIIFSGGLLNHVKNGVSNGSQSIEDAALHLATSTMVSSNGQFRPGRPKKEEVSV</sequence>
<dbReference type="InterPro" id="IPR018136">
    <property type="entry name" value="Aconitase_4Fe-4S_BS"/>
</dbReference>
<dbReference type="GO" id="GO:0051539">
    <property type="term" value="F:4 iron, 4 sulfur cluster binding"/>
    <property type="evidence" value="ECO:0007669"/>
    <property type="project" value="TreeGrafter"/>
</dbReference>
<dbReference type="NCBIfam" id="TIGR01342">
    <property type="entry name" value="acon_putative"/>
    <property type="match status" value="1"/>
</dbReference>
<keyword evidence="5" id="KW-0479">Metal-binding</keyword>
<dbReference type="CDD" id="cd01585">
    <property type="entry name" value="AcnA_Bact"/>
    <property type="match status" value="1"/>
</dbReference>
<comment type="caution">
    <text evidence="11">The sequence shown here is derived from an EMBL/GenBank/DDBJ whole genome shotgun (WGS) entry which is preliminary data.</text>
</comment>
<comment type="subunit">
    <text evidence="3">Monomer.</text>
</comment>
<dbReference type="InterPro" id="IPR006250">
    <property type="entry name" value="Aconitase_put"/>
</dbReference>
<evidence type="ECO:0000256" key="2">
    <source>
        <dbReference type="ARBA" id="ARBA00007185"/>
    </source>
</evidence>
<protein>
    <recommendedName>
        <fullName evidence="4">aconitate hydratase</fullName>
        <ecNumber evidence="4">4.2.1.3</ecNumber>
    </recommendedName>
</protein>
<dbReference type="GO" id="GO:0005829">
    <property type="term" value="C:cytosol"/>
    <property type="evidence" value="ECO:0007669"/>
    <property type="project" value="TreeGrafter"/>
</dbReference>
<evidence type="ECO:0000256" key="1">
    <source>
        <dbReference type="ARBA" id="ARBA00001966"/>
    </source>
</evidence>
<dbReference type="RefSeq" id="WP_122919968.1">
    <property type="nucleotide sequence ID" value="NZ_RHHQ01000017.1"/>
</dbReference>